<sequence length="151" mass="17387">MDLELENRLGENGQQNEGENDVNLSIRRPKRVLHFSDGILEEYSDTEDEVDQNKNKVDVAPVDESQMDWPTWMIHKAGQTKDSVVAGCEYVGEALASFLGITTSKFDLEYEEYKRREEEERLQKEESQGSQGWQINDENGENLTPVVVQKY</sequence>
<dbReference type="AlphaFoldDB" id="A0A1B0GII7"/>
<reference evidence="2" key="2">
    <citation type="journal article" date="2020" name="BMC">
        <title>Leishmania infection induces a limited differential gene expression in the sand fly midgut.</title>
        <authorList>
            <person name="Coutinho-Abreu I.V."/>
            <person name="Serafim T.D."/>
            <person name="Meneses C."/>
            <person name="Kamhawi S."/>
            <person name="Oliveira F."/>
            <person name="Valenzuela J.G."/>
        </authorList>
    </citation>
    <scope>NUCLEOTIDE SEQUENCE</scope>
    <source>
        <strain evidence="2">Jacobina</strain>
        <tissue evidence="2">Midgut</tissue>
    </source>
</reference>
<protein>
    <submittedName>
        <fullName evidence="2 3">Uncharacterized protein</fullName>
    </submittedName>
</protein>
<accession>A0A1B0GII7</accession>
<dbReference type="InterPro" id="IPR028260">
    <property type="entry name" value="FAM177"/>
</dbReference>
<evidence type="ECO:0000313" key="3">
    <source>
        <dbReference type="EnsemblMetazoa" id="LLOJ004540-PA"/>
    </source>
</evidence>
<evidence type="ECO:0000256" key="1">
    <source>
        <dbReference type="SAM" id="MobiDB-lite"/>
    </source>
</evidence>
<reference evidence="3" key="3">
    <citation type="submission" date="2020-05" db="UniProtKB">
        <authorList>
            <consortium name="EnsemblMetazoa"/>
        </authorList>
    </citation>
    <scope>IDENTIFICATION</scope>
    <source>
        <strain evidence="3">Jacobina</strain>
    </source>
</reference>
<dbReference type="EnsemblMetazoa" id="LLOJ004540-RA">
    <property type="protein sequence ID" value="LLOJ004540-PA"/>
    <property type="gene ID" value="LLOJ004540"/>
</dbReference>
<dbReference type="RefSeq" id="XP_055695806.1">
    <property type="nucleotide sequence ID" value="XM_055839831.1"/>
</dbReference>
<dbReference type="Pfam" id="PF14774">
    <property type="entry name" value="FAM177"/>
    <property type="match status" value="1"/>
</dbReference>
<keyword evidence="4" id="KW-1185">Reference proteome</keyword>
<dbReference type="Proteomes" id="UP000092461">
    <property type="component" value="Unassembled WGS sequence"/>
</dbReference>
<dbReference type="VEuPathDB" id="VectorBase:LLONM1_007436"/>
<organism evidence="3 4">
    <name type="scientific">Lutzomyia longipalpis</name>
    <name type="common">Sand fly</name>
    <dbReference type="NCBI Taxonomy" id="7200"/>
    <lineage>
        <taxon>Eukaryota</taxon>
        <taxon>Metazoa</taxon>
        <taxon>Ecdysozoa</taxon>
        <taxon>Arthropoda</taxon>
        <taxon>Hexapoda</taxon>
        <taxon>Insecta</taxon>
        <taxon>Pterygota</taxon>
        <taxon>Neoptera</taxon>
        <taxon>Endopterygota</taxon>
        <taxon>Diptera</taxon>
        <taxon>Nematocera</taxon>
        <taxon>Psychodoidea</taxon>
        <taxon>Psychodidae</taxon>
        <taxon>Lutzomyia</taxon>
        <taxon>Lutzomyia</taxon>
    </lineage>
</organism>
<dbReference type="PANTHER" id="PTHR31206:SF1">
    <property type="entry name" value="LP10445P"/>
    <property type="match status" value="1"/>
</dbReference>
<proteinExistence type="predicted"/>
<evidence type="ECO:0000313" key="2">
    <source>
        <dbReference type="EMBL" id="MBC1178890.1"/>
    </source>
</evidence>
<feature type="region of interest" description="Disordered" evidence="1">
    <location>
        <begin position="117"/>
        <end position="151"/>
    </location>
</feature>
<dbReference type="PANTHER" id="PTHR31206">
    <property type="entry name" value="LP10445P"/>
    <property type="match status" value="1"/>
</dbReference>
<dbReference type="VEuPathDB" id="VectorBase:LLOJ004540"/>
<name>A0A1B0GII7_LUTLO</name>
<evidence type="ECO:0000313" key="4">
    <source>
        <dbReference type="Proteomes" id="UP000092461"/>
    </source>
</evidence>
<feature type="compositionally biased region" description="Polar residues" evidence="1">
    <location>
        <begin position="128"/>
        <end position="137"/>
    </location>
</feature>
<dbReference type="GeneID" id="129797366"/>
<reference evidence="4" key="1">
    <citation type="submission" date="2012-05" db="EMBL/GenBank/DDBJ databases">
        <title>Whole Genome Assembly of Lutzomyia longipalpis.</title>
        <authorList>
            <person name="Richards S."/>
            <person name="Qu C."/>
            <person name="Dillon R."/>
            <person name="Worley K."/>
            <person name="Scherer S."/>
            <person name="Batterton M."/>
            <person name="Taylor A."/>
            <person name="Hawes A."/>
            <person name="Hernandez B."/>
            <person name="Kovar C."/>
            <person name="Mandapat C."/>
            <person name="Pham C."/>
            <person name="Qu C."/>
            <person name="Jing C."/>
            <person name="Bess C."/>
            <person name="Bandaranaike D."/>
            <person name="Ngo D."/>
            <person name="Ongeri F."/>
            <person name="Arias F."/>
            <person name="Lara F."/>
            <person name="Weissenberger G."/>
            <person name="Kamau G."/>
            <person name="Han H."/>
            <person name="Shen H."/>
            <person name="Dinh H."/>
            <person name="Khalil I."/>
            <person name="Jones J."/>
            <person name="Shafer J."/>
            <person name="Jayaseelan J."/>
            <person name="Quiroz J."/>
            <person name="Blankenburg K."/>
            <person name="Nguyen L."/>
            <person name="Jackson L."/>
            <person name="Francisco L."/>
            <person name="Tang L.-Y."/>
            <person name="Pu L.-L."/>
            <person name="Perales L."/>
            <person name="Lorensuhewa L."/>
            <person name="Munidasa M."/>
            <person name="Coyle M."/>
            <person name="Taylor M."/>
            <person name="Puazo M."/>
            <person name="Firestine M."/>
            <person name="Scheel M."/>
            <person name="Javaid M."/>
            <person name="Wang M."/>
            <person name="Li M."/>
            <person name="Tabassum N."/>
            <person name="Saada N."/>
            <person name="Osuji N."/>
            <person name="Aqrawi P."/>
            <person name="Fu Q."/>
            <person name="Thornton R."/>
            <person name="Raj R."/>
            <person name="Goodspeed R."/>
            <person name="Mata R."/>
            <person name="Najjar R."/>
            <person name="Gubbala S."/>
            <person name="Lee S."/>
            <person name="Denson S."/>
            <person name="Patil S."/>
            <person name="Macmil S."/>
            <person name="Qi S."/>
            <person name="Matskevitch T."/>
            <person name="Palculict T."/>
            <person name="Mathew T."/>
            <person name="Vee V."/>
            <person name="Velamala V."/>
            <person name="Korchina V."/>
            <person name="Cai W."/>
            <person name="Liu W."/>
            <person name="Dai W."/>
            <person name="Zou X."/>
            <person name="Zhu Y."/>
            <person name="Zhang Y."/>
            <person name="Wu Y.-Q."/>
            <person name="Xin Y."/>
            <person name="Nazarath L."/>
            <person name="Kovar C."/>
            <person name="Han Y."/>
            <person name="Muzny D."/>
            <person name="Gibbs R."/>
        </authorList>
    </citation>
    <scope>NUCLEOTIDE SEQUENCE [LARGE SCALE GENOMIC DNA]</scope>
    <source>
        <strain evidence="4">Jacobina</strain>
    </source>
</reference>
<feature type="compositionally biased region" description="Basic and acidic residues" evidence="1">
    <location>
        <begin position="117"/>
        <end position="127"/>
    </location>
</feature>
<dbReference type="EMBL" id="GITU01010187">
    <property type="protein sequence ID" value="MBC1178890.1"/>
    <property type="molecule type" value="Transcribed_RNA"/>
</dbReference>
<dbReference type="EMBL" id="AJWK01014181">
    <property type="status" value="NOT_ANNOTATED_CDS"/>
    <property type="molecule type" value="Genomic_DNA"/>
</dbReference>
<feature type="region of interest" description="Disordered" evidence="1">
    <location>
        <begin position="1"/>
        <end position="24"/>
    </location>
</feature>